<keyword evidence="3" id="KW-1185">Reference proteome</keyword>
<dbReference type="RefSeq" id="WP_114583004.1">
    <property type="nucleotide sequence ID" value="NZ_QPMH01000016.1"/>
</dbReference>
<protein>
    <submittedName>
        <fullName evidence="2">Uncharacterized protein</fullName>
    </submittedName>
</protein>
<evidence type="ECO:0000256" key="1">
    <source>
        <dbReference type="SAM" id="MobiDB-lite"/>
    </source>
</evidence>
<evidence type="ECO:0000313" key="3">
    <source>
        <dbReference type="Proteomes" id="UP000253941"/>
    </source>
</evidence>
<proteinExistence type="predicted"/>
<dbReference type="EMBL" id="QPMH01000016">
    <property type="protein sequence ID" value="RDD61001.1"/>
    <property type="molecule type" value="Genomic_DNA"/>
</dbReference>
<feature type="region of interest" description="Disordered" evidence="1">
    <location>
        <begin position="220"/>
        <end position="241"/>
    </location>
</feature>
<dbReference type="Proteomes" id="UP000253941">
    <property type="component" value="Unassembled WGS sequence"/>
</dbReference>
<name>A0A369T6P9_9PROT</name>
<accession>A0A369T6P9</accession>
<organism evidence="2 3">
    <name type="scientific">Ferruginivarius sediminum</name>
    <dbReference type="NCBI Taxonomy" id="2661937"/>
    <lineage>
        <taxon>Bacteria</taxon>
        <taxon>Pseudomonadati</taxon>
        <taxon>Pseudomonadota</taxon>
        <taxon>Alphaproteobacteria</taxon>
        <taxon>Rhodospirillales</taxon>
        <taxon>Rhodospirillaceae</taxon>
        <taxon>Ferruginivarius</taxon>
    </lineage>
</organism>
<dbReference type="AlphaFoldDB" id="A0A369T6P9"/>
<evidence type="ECO:0000313" key="2">
    <source>
        <dbReference type="EMBL" id="RDD61001.1"/>
    </source>
</evidence>
<reference evidence="2 3" key="1">
    <citation type="submission" date="2018-07" db="EMBL/GenBank/DDBJ databases">
        <title>Venubactetium sediminum gen. nov., sp. nov., isolated from a marine solar saltern.</title>
        <authorList>
            <person name="Wang S."/>
        </authorList>
    </citation>
    <scope>NUCLEOTIDE SEQUENCE [LARGE SCALE GENOMIC DNA]</scope>
    <source>
        <strain evidence="2 3">WD2A32</strain>
    </source>
</reference>
<comment type="caution">
    <text evidence="2">The sequence shown here is derived from an EMBL/GenBank/DDBJ whole genome shotgun (WGS) entry which is preliminary data.</text>
</comment>
<sequence length="426" mass="46183">MATRADRPWLDEQTLAPTRESVRGILQSAQAFKELSDDERRNIAENMVKVAAYMANPDGLAAKELSPGGGVLKPPTAPVEETAQPAAVETEAAPTARPLRGATDIARRRAAQDPGFAGEDFQAGAVRQGVESFGQLVQTVDFPAFVGGLIENVFQAIVESSIQQMRAYGALLANVAKTVDEFARDNITPNNARDWLSQNYPDTLQIQTGGEDAFGGFGTFAEEGEGDGEGSGGPRLEATGDNPQEQLRRISEELQLQEPVNDLSDERQEQRLVMAARLNMARARQQLLSSMVMLGINRIVVTDGLINAKVIFGLRASDLAQRRSRASMSDIAKQKTEARTSFRYGGWFSPVKASGSIAHTSEHMATVQSSVDETSESRAEVKARLSGEVRVNFKSDYFPMEKLATPQMIAAIQGNAEPLEKPVEDA</sequence>
<gene>
    <name evidence="2" type="ORF">DRB17_14845</name>
</gene>